<dbReference type="Proteomes" id="UP000663880">
    <property type="component" value="Unassembled WGS sequence"/>
</dbReference>
<dbReference type="SUPFAM" id="SSF49764">
    <property type="entry name" value="HSP20-like chaperones"/>
    <property type="match status" value="1"/>
</dbReference>
<evidence type="ECO:0000313" key="2">
    <source>
        <dbReference type="EMBL" id="CAF4861824.1"/>
    </source>
</evidence>
<keyword evidence="3" id="KW-1185">Reference proteome</keyword>
<comment type="caution">
    <text evidence="2">The sequence shown here is derived from an EMBL/GenBank/DDBJ whole genome shotgun (WGS) entry which is preliminary data.</text>
</comment>
<sequence length="222" mass="24440">MLLILIGLVAAAGAAPRFPFSDETSLENMFNDDIFSMNNFWQEFGREMATLEQRISQMSRNLPQVVTKEGVEGNEYKIEIPLTGFQESDISVKARPGLLKVVAKHNFGPGSTSNYIIARSLPDFVGANGDWTYEDGILKIVFPLNNNANEGSDQQTVAPNHSREEIETDNTDNGANADIGLDRSGQDSELMTNEIPSKGPVEGTTYSEGLKDDVEFVPLSRY</sequence>
<evidence type="ECO:0000313" key="3">
    <source>
        <dbReference type="Proteomes" id="UP000663880"/>
    </source>
</evidence>
<dbReference type="Gene3D" id="2.60.40.790">
    <property type="match status" value="1"/>
</dbReference>
<feature type="region of interest" description="Disordered" evidence="1">
    <location>
        <begin position="150"/>
        <end position="210"/>
    </location>
</feature>
<protein>
    <recommendedName>
        <fullName evidence="4">SHSP domain-containing protein</fullName>
    </recommendedName>
</protein>
<dbReference type="AlphaFoldDB" id="A0A821STR0"/>
<organism evidence="2 3">
    <name type="scientific">Pieris macdunnoughi</name>
    <dbReference type="NCBI Taxonomy" id="345717"/>
    <lineage>
        <taxon>Eukaryota</taxon>
        <taxon>Metazoa</taxon>
        <taxon>Ecdysozoa</taxon>
        <taxon>Arthropoda</taxon>
        <taxon>Hexapoda</taxon>
        <taxon>Insecta</taxon>
        <taxon>Pterygota</taxon>
        <taxon>Neoptera</taxon>
        <taxon>Endopterygota</taxon>
        <taxon>Lepidoptera</taxon>
        <taxon>Glossata</taxon>
        <taxon>Ditrysia</taxon>
        <taxon>Papilionoidea</taxon>
        <taxon>Pieridae</taxon>
        <taxon>Pierinae</taxon>
        <taxon>Pieris</taxon>
    </lineage>
</organism>
<gene>
    <name evidence="2" type="ORF">PMACD_LOCUS7976</name>
</gene>
<reference evidence="2" key="1">
    <citation type="submission" date="2021-02" db="EMBL/GenBank/DDBJ databases">
        <authorList>
            <person name="Steward A R."/>
        </authorList>
    </citation>
    <scope>NUCLEOTIDE SEQUENCE</scope>
</reference>
<proteinExistence type="predicted"/>
<accession>A0A821STR0</accession>
<name>A0A821STR0_9NEOP</name>
<dbReference type="OrthoDB" id="7414394at2759"/>
<evidence type="ECO:0008006" key="4">
    <source>
        <dbReference type="Google" id="ProtNLM"/>
    </source>
</evidence>
<evidence type="ECO:0000256" key="1">
    <source>
        <dbReference type="SAM" id="MobiDB-lite"/>
    </source>
</evidence>
<dbReference type="EMBL" id="CAJOBZ010000020">
    <property type="protein sequence ID" value="CAF4861824.1"/>
    <property type="molecule type" value="Genomic_DNA"/>
</dbReference>
<feature type="compositionally biased region" description="Polar residues" evidence="1">
    <location>
        <begin position="150"/>
        <end position="159"/>
    </location>
</feature>
<dbReference type="CDD" id="cd00298">
    <property type="entry name" value="ACD_sHsps_p23-like"/>
    <property type="match status" value="1"/>
</dbReference>
<dbReference type="InterPro" id="IPR008978">
    <property type="entry name" value="HSP20-like_chaperone"/>
</dbReference>